<name>A0A7N2R7L0_QUELO</name>
<evidence type="ECO:0000313" key="3">
    <source>
        <dbReference type="Proteomes" id="UP000594261"/>
    </source>
</evidence>
<dbReference type="InterPro" id="IPR044730">
    <property type="entry name" value="RNase_H-like_dom_plant"/>
</dbReference>
<dbReference type="EnsemblPlants" id="QL07p015088:mrna">
    <property type="protein sequence ID" value="QL07p015088:mrna:CDS:1"/>
    <property type="gene ID" value="QL07p015088"/>
</dbReference>
<dbReference type="InterPro" id="IPR002156">
    <property type="entry name" value="RNaseH_domain"/>
</dbReference>
<dbReference type="InterPro" id="IPR012337">
    <property type="entry name" value="RNaseH-like_sf"/>
</dbReference>
<dbReference type="PANTHER" id="PTHR47074">
    <property type="entry name" value="BNAC02G40300D PROTEIN"/>
    <property type="match status" value="1"/>
</dbReference>
<accession>A0A7N2R7L0</accession>
<evidence type="ECO:0000259" key="1">
    <source>
        <dbReference type="Pfam" id="PF13456"/>
    </source>
</evidence>
<proteinExistence type="predicted"/>
<sequence>MLHFLECLMERLKLEELELFLVQAWFVWHQRNCVVHGERVQDSVLLNKRAVEYLEDFRNAQVRLDVVPSLRAPSRWQPPLAPSYKLNFDGALFLDPPASGYGMIIRNDKGEVMTAYSVQGPLAADSGEMEILACCYALEFALDLSFHDLFIEGDNASVMRSIADFGNYSSRFGHILLDIHASLSRLSWFTVSHIHKEDNFVAHSLARYARLVSHDVV</sequence>
<dbReference type="AlphaFoldDB" id="A0A7N2R7L0"/>
<dbReference type="InterPro" id="IPR036397">
    <property type="entry name" value="RNaseH_sf"/>
</dbReference>
<dbReference type="PANTHER" id="PTHR47074:SF48">
    <property type="entry name" value="POLYNUCLEOTIDYL TRANSFERASE, RIBONUCLEASE H-LIKE SUPERFAMILY PROTEIN"/>
    <property type="match status" value="1"/>
</dbReference>
<dbReference type="GO" id="GO:0004523">
    <property type="term" value="F:RNA-DNA hybrid ribonuclease activity"/>
    <property type="evidence" value="ECO:0007669"/>
    <property type="project" value="InterPro"/>
</dbReference>
<dbReference type="SUPFAM" id="SSF53098">
    <property type="entry name" value="Ribonuclease H-like"/>
    <property type="match status" value="1"/>
</dbReference>
<protein>
    <recommendedName>
        <fullName evidence="1">RNase H type-1 domain-containing protein</fullName>
    </recommendedName>
</protein>
<feature type="domain" description="RNase H type-1" evidence="1">
    <location>
        <begin position="87"/>
        <end position="209"/>
    </location>
</feature>
<dbReference type="Proteomes" id="UP000594261">
    <property type="component" value="Chromosome 7"/>
</dbReference>
<evidence type="ECO:0000313" key="2">
    <source>
        <dbReference type="EnsemblPlants" id="QL07p015088:mrna:CDS:1"/>
    </source>
</evidence>
<keyword evidence="3" id="KW-1185">Reference proteome</keyword>
<dbReference type="InterPro" id="IPR052929">
    <property type="entry name" value="RNase_H-like_EbsB-rel"/>
</dbReference>
<reference evidence="2 3" key="1">
    <citation type="journal article" date="2016" name="G3 (Bethesda)">
        <title>First Draft Assembly and Annotation of the Genome of a California Endemic Oak Quercus lobata Nee (Fagaceae).</title>
        <authorList>
            <person name="Sork V.L."/>
            <person name="Fitz-Gibbon S.T."/>
            <person name="Puiu D."/>
            <person name="Crepeau M."/>
            <person name="Gugger P.F."/>
            <person name="Sherman R."/>
            <person name="Stevens K."/>
            <person name="Langley C.H."/>
            <person name="Pellegrini M."/>
            <person name="Salzberg S.L."/>
        </authorList>
    </citation>
    <scope>NUCLEOTIDE SEQUENCE [LARGE SCALE GENOMIC DNA]</scope>
    <source>
        <strain evidence="2 3">cv. SW786</strain>
    </source>
</reference>
<dbReference type="CDD" id="cd06222">
    <property type="entry name" value="RNase_H_like"/>
    <property type="match status" value="1"/>
</dbReference>
<dbReference type="Pfam" id="PF13456">
    <property type="entry name" value="RVT_3"/>
    <property type="match status" value="1"/>
</dbReference>
<reference evidence="2" key="2">
    <citation type="submission" date="2021-01" db="UniProtKB">
        <authorList>
            <consortium name="EnsemblPlants"/>
        </authorList>
    </citation>
    <scope>IDENTIFICATION</scope>
</reference>
<dbReference type="Gene3D" id="3.30.420.10">
    <property type="entry name" value="Ribonuclease H-like superfamily/Ribonuclease H"/>
    <property type="match status" value="1"/>
</dbReference>
<dbReference type="Gramene" id="QL07p015088:mrna">
    <property type="protein sequence ID" value="QL07p015088:mrna:CDS:1"/>
    <property type="gene ID" value="QL07p015088"/>
</dbReference>
<organism evidence="2 3">
    <name type="scientific">Quercus lobata</name>
    <name type="common">Valley oak</name>
    <dbReference type="NCBI Taxonomy" id="97700"/>
    <lineage>
        <taxon>Eukaryota</taxon>
        <taxon>Viridiplantae</taxon>
        <taxon>Streptophyta</taxon>
        <taxon>Embryophyta</taxon>
        <taxon>Tracheophyta</taxon>
        <taxon>Spermatophyta</taxon>
        <taxon>Magnoliopsida</taxon>
        <taxon>eudicotyledons</taxon>
        <taxon>Gunneridae</taxon>
        <taxon>Pentapetalae</taxon>
        <taxon>rosids</taxon>
        <taxon>fabids</taxon>
        <taxon>Fagales</taxon>
        <taxon>Fagaceae</taxon>
        <taxon>Quercus</taxon>
    </lineage>
</organism>
<dbReference type="GO" id="GO:0003676">
    <property type="term" value="F:nucleic acid binding"/>
    <property type="evidence" value="ECO:0007669"/>
    <property type="project" value="InterPro"/>
</dbReference>
<dbReference type="EMBL" id="LRBV02000007">
    <property type="status" value="NOT_ANNOTATED_CDS"/>
    <property type="molecule type" value="Genomic_DNA"/>
</dbReference>
<dbReference type="OMA" id="EMEILAC"/>
<dbReference type="InParanoid" id="A0A7N2R7L0"/>